<evidence type="ECO:0000313" key="4">
    <source>
        <dbReference type="EMBL" id="AIX29706.1"/>
    </source>
</evidence>
<keyword evidence="1" id="KW-0812">Transmembrane</keyword>
<evidence type="ECO:0000313" key="6">
    <source>
        <dbReference type="Proteomes" id="UP000185284"/>
    </source>
</evidence>
<name>A0A0E3F4W3_9CAUD</name>
<dbReference type="EMBL" id="KJ019054">
    <property type="protein sequence ID" value="AIX20489.1"/>
    <property type="molecule type" value="Genomic_DNA"/>
</dbReference>
<keyword evidence="1" id="KW-0472">Membrane</keyword>
<dbReference type="EMBL" id="KJ019094">
    <property type="protein sequence ID" value="AIX29706.1"/>
    <property type="molecule type" value="Genomic_DNA"/>
</dbReference>
<evidence type="ECO:0000313" key="5">
    <source>
        <dbReference type="Proteomes" id="UP000185283"/>
    </source>
</evidence>
<organism evidence="3 5">
    <name type="scientific">Synechococcus phage ACG-2014e</name>
    <dbReference type="NCBI Taxonomy" id="1493510"/>
    <lineage>
        <taxon>Viruses</taxon>
        <taxon>Duplodnaviria</taxon>
        <taxon>Heunggongvirae</taxon>
        <taxon>Uroviricota</taxon>
        <taxon>Caudoviricetes</taxon>
        <taxon>Pantevenvirales</taxon>
        <taxon>Kyanoviridae</taxon>
        <taxon>Chalconvirus</taxon>
        <taxon>Chalconvirus acg2014e</taxon>
    </lineage>
</organism>
<keyword evidence="5" id="KW-1185">Reference proteome</keyword>
<evidence type="ECO:0000259" key="2">
    <source>
        <dbReference type="Pfam" id="PF09593"/>
    </source>
</evidence>
<dbReference type="InterPro" id="IPR018583">
    <property type="entry name" value="CLCuD_DNA-betaC1"/>
</dbReference>
<dbReference type="Proteomes" id="UP000185284">
    <property type="component" value="Segment"/>
</dbReference>
<reference evidence="5 6" key="1">
    <citation type="submission" date="2013-12" db="EMBL/GenBank/DDBJ databases">
        <title>Ecological redundancy of diverse viral populations within a natural community.</title>
        <authorList>
            <person name="Gregory A.C."/>
            <person name="LaButti K."/>
            <person name="Copeland A."/>
            <person name="Woyke T."/>
            <person name="Sullivan M.B."/>
        </authorList>
    </citation>
    <scope>NUCLEOTIDE SEQUENCE [LARGE SCALE GENOMIC DNA]</scope>
    <source>
        <strain evidence="3">Syn7803C85</strain>
        <strain evidence="4">Syn7803US33</strain>
    </source>
</reference>
<dbReference type="Proteomes" id="UP000185283">
    <property type="component" value="Segment"/>
</dbReference>
<feature type="transmembrane region" description="Helical" evidence="1">
    <location>
        <begin position="20"/>
        <end position="40"/>
    </location>
</feature>
<keyword evidence="1" id="KW-1133">Transmembrane helix</keyword>
<protein>
    <recommendedName>
        <fullName evidence="2">Cotton leaf-curl disease DNA-betaC1 domain-containing protein</fullName>
    </recommendedName>
</protein>
<evidence type="ECO:0000256" key="1">
    <source>
        <dbReference type="SAM" id="Phobius"/>
    </source>
</evidence>
<accession>A0A0E3F4W3</accession>
<dbReference type="Pfam" id="PF09593">
    <property type="entry name" value="Pathogen_betaC1"/>
    <property type="match status" value="1"/>
</dbReference>
<proteinExistence type="predicted"/>
<dbReference type="AntiFam" id="ANF00015">
    <property type="entry name" value="tRNA translation"/>
</dbReference>
<gene>
    <name evidence="3" type="ORF">Syn7803C85_26</name>
    <name evidence="4" type="ORF">Syn7803US33_25</name>
</gene>
<feature type="domain" description="Cotton leaf-curl disease DNA-betaC1" evidence="2">
    <location>
        <begin position="25"/>
        <end position="112"/>
    </location>
</feature>
<sequence>MAESVDAPDLKSVESNLVGVQVSLLAFLLNITLTGNHNIMAQFRYTITRKHVFVDSEPVLMYYIESMPFAFDVLEKEEKDNKWILAEAAMNQDYTLEEIFKYSDYLIAEECHPVLFELDLINPEVMPDEHVS</sequence>
<evidence type="ECO:0000313" key="3">
    <source>
        <dbReference type="EMBL" id="AIX20489.1"/>
    </source>
</evidence>